<name>A0A2V4ANV3_9PSEU</name>
<keyword evidence="1" id="KW-1133">Transmembrane helix</keyword>
<keyword evidence="1" id="KW-0472">Membrane</keyword>
<sequence>MSRVSTPDDRSGGLPRSGLAPASVAIAAVGLVLAVSTWVAWLLVLPGFRDAQPYGWITVVFALVLGALWFAVLPVGVLAIVFGALALRRGPLTGLARLGIGVGALALLVALGGVAAFVLDATDVPVGPRGPM</sequence>
<dbReference type="EMBL" id="MASW01000005">
    <property type="protein sequence ID" value="PXY22257.1"/>
    <property type="molecule type" value="Genomic_DNA"/>
</dbReference>
<accession>A0A2V4ANV3</accession>
<keyword evidence="1" id="KW-0812">Transmembrane</keyword>
<proteinExistence type="predicted"/>
<organism evidence="2 3">
    <name type="scientific">Prauserella muralis</name>
    <dbReference type="NCBI Taxonomy" id="588067"/>
    <lineage>
        <taxon>Bacteria</taxon>
        <taxon>Bacillati</taxon>
        <taxon>Actinomycetota</taxon>
        <taxon>Actinomycetes</taxon>
        <taxon>Pseudonocardiales</taxon>
        <taxon>Pseudonocardiaceae</taxon>
        <taxon>Prauserella</taxon>
    </lineage>
</organism>
<evidence type="ECO:0000313" key="3">
    <source>
        <dbReference type="Proteomes" id="UP000249915"/>
    </source>
</evidence>
<dbReference type="AlphaFoldDB" id="A0A2V4ANV3"/>
<keyword evidence="3" id="KW-1185">Reference proteome</keyword>
<feature type="transmembrane region" description="Helical" evidence="1">
    <location>
        <begin position="20"/>
        <end position="44"/>
    </location>
</feature>
<evidence type="ECO:0000313" key="2">
    <source>
        <dbReference type="EMBL" id="PXY22257.1"/>
    </source>
</evidence>
<feature type="transmembrane region" description="Helical" evidence="1">
    <location>
        <begin position="98"/>
        <end position="119"/>
    </location>
</feature>
<protein>
    <submittedName>
        <fullName evidence="2">Uncharacterized protein</fullName>
    </submittedName>
</protein>
<comment type="caution">
    <text evidence="2">The sequence shown here is derived from an EMBL/GenBank/DDBJ whole genome shotgun (WGS) entry which is preliminary data.</text>
</comment>
<gene>
    <name evidence="2" type="ORF">BAY60_20465</name>
</gene>
<dbReference type="Proteomes" id="UP000249915">
    <property type="component" value="Unassembled WGS sequence"/>
</dbReference>
<reference evidence="2 3" key="1">
    <citation type="submission" date="2016-07" db="EMBL/GenBank/DDBJ databases">
        <title>Draft genome sequence of Prauserella muralis DSM 45305, isolated from a mould-covered wall in an indoor environment.</title>
        <authorList>
            <person name="Ruckert C."/>
            <person name="Albersmeier A."/>
            <person name="Jiang C.-L."/>
            <person name="Jiang Y."/>
            <person name="Kalinowski J."/>
            <person name="Schneider O."/>
            <person name="Winkler A."/>
            <person name="Zotchev S.B."/>
        </authorList>
    </citation>
    <scope>NUCLEOTIDE SEQUENCE [LARGE SCALE GENOMIC DNA]</scope>
    <source>
        <strain evidence="2 3">DSM 45305</strain>
    </source>
</reference>
<feature type="transmembrane region" description="Helical" evidence="1">
    <location>
        <begin position="56"/>
        <end position="86"/>
    </location>
</feature>
<evidence type="ECO:0000256" key="1">
    <source>
        <dbReference type="SAM" id="Phobius"/>
    </source>
</evidence>